<dbReference type="InterPro" id="IPR036291">
    <property type="entry name" value="NAD(P)-bd_dom_sf"/>
</dbReference>
<dbReference type="InterPro" id="IPR001509">
    <property type="entry name" value="Epimerase_deHydtase"/>
</dbReference>
<evidence type="ECO:0000313" key="2">
    <source>
        <dbReference type="EMBL" id="AQS85342.1"/>
    </source>
</evidence>
<dbReference type="NCBIfam" id="TIGR03466">
    <property type="entry name" value="HpnA"/>
    <property type="match status" value="1"/>
</dbReference>
<dbReference type="InterPro" id="IPR017829">
    <property type="entry name" value="Hopanoid-assoc_sugar_epimerase"/>
</dbReference>
<dbReference type="GO" id="GO:0004029">
    <property type="term" value="F:aldehyde dehydrogenase (NAD+) activity"/>
    <property type="evidence" value="ECO:0007669"/>
    <property type="project" value="TreeGrafter"/>
</dbReference>
<organism evidence="2 3">
    <name type="scientific">Acetobacter aceti</name>
    <dbReference type="NCBI Taxonomy" id="435"/>
    <lineage>
        <taxon>Bacteria</taxon>
        <taxon>Pseudomonadati</taxon>
        <taxon>Pseudomonadota</taxon>
        <taxon>Alphaproteobacteria</taxon>
        <taxon>Acetobacterales</taxon>
        <taxon>Acetobacteraceae</taxon>
        <taxon>Acetobacter</taxon>
        <taxon>Acetobacter subgen. Acetobacter</taxon>
    </lineage>
</organism>
<dbReference type="Pfam" id="PF01370">
    <property type="entry name" value="Epimerase"/>
    <property type="match status" value="1"/>
</dbReference>
<name>A0A1U9KHP9_ACEAC</name>
<dbReference type="OrthoDB" id="9801785at2"/>
<accession>A0A1U9KHP9</accession>
<dbReference type="AlphaFoldDB" id="A0A1U9KHP9"/>
<evidence type="ECO:0000259" key="1">
    <source>
        <dbReference type="Pfam" id="PF01370"/>
    </source>
</evidence>
<dbReference type="eggNOG" id="COG0451">
    <property type="taxonomic scope" value="Bacteria"/>
</dbReference>
<dbReference type="CDD" id="cd05228">
    <property type="entry name" value="AR_FR_like_1_SDR_e"/>
    <property type="match status" value="1"/>
</dbReference>
<feature type="domain" description="NAD-dependent epimerase/dehydratase" evidence="1">
    <location>
        <begin position="6"/>
        <end position="232"/>
    </location>
</feature>
<gene>
    <name evidence="2" type="ORF">A0U92_11700</name>
</gene>
<reference evidence="2 3" key="1">
    <citation type="submission" date="2016-03" db="EMBL/GenBank/DDBJ databases">
        <title>Acetic acid bacteria sequencing.</title>
        <authorList>
            <person name="Brandt J."/>
            <person name="Jakob F."/>
            <person name="Vogel R.F."/>
        </authorList>
    </citation>
    <scope>NUCLEOTIDE SEQUENCE [LARGE SCALE GENOMIC DNA]</scope>
    <source>
        <strain evidence="2 3">TMW2.1153</strain>
    </source>
</reference>
<dbReference type="RefSeq" id="WP_077813398.1">
    <property type="nucleotide sequence ID" value="NZ_CP014692.1"/>
</dbReference>
<dbReference type="PANTHER" id="PTHR48079:SF6">
    <property type="entry name" value="NAD(P)-BINDING DOMAIN-CONTAINING PROTEIN-RELATED"/>
    <property type="match status" value="1"/>
</dbReference>
<protein>
    <submittedName>
        <fullName evidence="2">NAD-dependent dehydratase</fullName>
    </submittedName>
</protein>
<dbReference type="GO" id="GO:0005737">
    <property type="term" value="C:cytoplasm"/>
    <property type="evidence" value="ECO:0007669"/>
    <property type="project" value="TreeGrafter"/>
</dbReference>
<evidence type="ECO:0000313" key="3">
    <source>
        <dbReference type="Proteomes" id="UP000188937"/>
    </source>
</evidence>
<dbReference type="EMBL" id="CP014692">
    <property type="protein sequence ID" value="AQS85342.1"/>
    <property type="molecule type" value="Genomic_DNA"/>
</dbReference>
<dbReference type="InterPro" id="IPR051783">
    <property type="entry name" value="NAD(P)-dependent_oxidoreduct"/>
</dbReference>
<sequence length="331" mass="35951">MTAPTLVTGATGFVGSAVARVLLARGHALRLMVRTGSDRRNIADMPVELVEGDLSTPASFAKAVEGCRYVFHVAADYRLWVPDPAPMMAANVEGTRLLMQAAQAAGVEKIVYCSSVAALGLIGDGTVSTEKTPVNEHSVIGIYKKSKYRAEQEVLRMVREQGLKAVVVNPSTPVGPRDIKPTPTGQMILDCAAGRMPAYVDTGVNIVHVDDVAEGHALALERGVVGEQYILGGQNYLLGDLFRMVAEIAHVKPPRIVLPQGVIWPVAVASEWLSRKFGIEPRVTREMLAMSRKKMFFSSDKAIHDLGYAPRPAYDAVKDAINWFRQADMLK</sequence>
<dbReference type="STRING" id="435.A0U92_11700"/>
<dbReference type="Gene3D" id="3.40.50.720">
    <property type="entry name" value="NAD(P)-binding Rossmann-like Domain"/>
    <property type="match status" value="1"/>
</dbReference>
<dbReference type="KEGG" id="aace:A0U92_11700"/>
<dbReference type="PANTHER" id="PTHR48079">
    <property type="entry name" value="PROTEIN YEEZ"/>
    <property type="match status" value="1"/>
</dbReference>
<dbReference type="Proteomes" id="UP000188937">
    <property type="component" value="Chromosome"/>
</dbReference>
<dbReference type="SUPFAM" id="SSF51735">
    <property type="entry name" value="NAD(P)-binding Rossmann-fold domains"/>
    <property type="match status" value="1"/>
</dbReference>
<proteinExistence type="predicted"/>
<keyword evidence="3" id="KW-1185">Reference proteome</keyword>